<dbReference type="RefSeq" id="WP_225237282.1">
    <property type="nucleotide sequence ID" value="NZ_JAHYBX010000001.1"/>
</dbReference>
<keyword evidence="3" id="KW-1185">Reference proteome</keyword>
<comment type="caution">
    <text evidence="2">The sequence shown here is derived from an EMBL/GenBank/DDBJ whole genome shotgun (WGS) entry which is preliminary data.</text>
</comment>
<reference evidence="2 3" key="1">
    <citation type="submission" date="2021-07" db="EMBL/GenBank/DDBJ databases">
        <title>Characterization of Violacein-producing bacteria and related species.</title>
        <authorList>
            <person name="Wilson H.S."/>
            <person name="De Leon M.E."/>
        </authorList>
    </citation>
    <scope>NUCLEOTIDE SEQUENCE [LARGE SCALE GENOMIC DNA]</scope>
    <source>
        <strain evidence="2 3">HSC-2F05</strain>
    </source>
</reference>
<proteinExistence type="predicted"/>
<evidence type="ECO:0000313" key="3">
    <source>
        <dbReference type="Proteomes" id="UP001198602"/>
    </source>
</evidence>
<dbReference type="PROSITE" id="PS51257">
    <property type="entry name" value="PROKAR_LIPOPROTEIN"/>
    <property type="match status" value="1"/>
</dbReference>
<sequence length="81" mass="8292">MKNILGLGLVLACGMLAGCASPGSTQQGAKVADTSGYAPTGTFIKRKDGEGLGPTLIGTVPKQETENARAMMSSGQGSRYW</sequence>
<protein>
    <recommendedName>
        <fullName evidence="4">Lipoprotein</fullName>
    </recommendedName>
</protein>
<keyword evidence="1" id="KW-0732">Signal</keyword>
<dbReference type="Proteomes" id="UP001198602">
    <property type="component" value="Unassembled WGS sequence"/>
</dbReference>
<name>A0ABS7Y6Z4_9BURK</name>
<accession>A0ABS7Y6Z4</accession>
<dbReference type="EMBL" id="JAHYBX010000001">
    <property type="protein sequence ID" value="MCA1854862.1"/>
    <property type="molecule type" value="Genomic_DNA"/>
</dbReference>
<gene>
    <name evidence="2" type="ORF">LE190_02810</name>
</gene>
<organism evidence="2 3">
    <name type="scientific">Massilia hydrophila</name>
    <dbReference type="NCBI Taxonomy" id="3044279"/>
    <lineage>
        <taxon>Bacteria</taxon>
        <taxon>Pseudomonadati</taxon>
        <taxon>Pseudomonadota</taxon>
        <taxon>Betaproteobacteria</taxon>
        <taxon>Burkholderiales</taxon>
        <taxon>Oxalobacteraceae</taxon>
        <taxon>Telluria group</taxon>
        <taxon>Massilia</taxon>
    </lineage>
</organism>
<evidence type="ECO:0008006" key="4">
    <source>
        <dbReference type="Google" id="ProtNLM"/>
    </source>
</evidence>
<evidence type="ECO:0000313" key="2">
    <source>
        <dbReference type="EMBL" id="MCA1854862.1"/>
    </source>
</evidence>
<feature type="signal peptide" evidence="1">
    <location>
        <begin position="1"/>
        <end position="22"/>
    </location>
</feature>
<feature type="chain" id="PRO_5046268916" description="Lipoprotein" evidence="1">
    <location>
        <begin position="23"/>
        <end position="81"/>
    </location>
</feature>
<evidence type="ECO:0000256" key="1">
    <source>
        <dbReference type="SAM" id="SignalP"/>
    </source>
</evidence>